<name>A0ABZ2YN88_9BACT</name>
<sequence length="78" mass="9140">MEIHPLHTAWHIEKCFRERFGLHIMIYRKTQKGWTLAPSTRDMTLQAHNELGRMAVEAVPVGLRQDESSDEKQRSHDS</sequence>
<evidence type="ECO:0000313" key="2">
    <source>
        <dbReference type="Proteomes" id="UP001485459"/>
    </source>
</evidence>
<reference evidence="2" key="1">
    <citation type="submission" date="2024-03" db="EMBL/GenBank/DDBJ databases">
        <title>Chitinophaga horti sp. nov., isolated from garden soil.</title>
        <authorList>
            <person name="Lee D.S."/>
            <person name="Han D.M."/>
            <person name="Baek J.H."/>
            <person name="Choi D.G."/>
            <person name="Jeon J.H."/>
            <person name="Jeon C.O."/>
        </authorList>
    </citation>
    <scope>NUCLEOTIDE SEQUENCE [LARGE SCALE GENOMIC DNA]</scope>
    <source>
        <strain evidence="2">GPA1</strain>
    </source>
</reference>
<accession>A0ABZ2YN88</accession>
<dbReference type="Proteomes" id="UP001485459">
    <property type="component" value="Chromosome"/>
</dbReference>
<protein>
    <submittedName>
        <fullName evidence="1">Uncharacterized protein</fullName>
    </submittedName>
</protein>
<dbReference type="EMBL" id="CP149822">
    <property type="protein sequence ID" value="WZN40777.1"/>
    <property type="molecule type" value="Genomic_DNA"/>
</dbReference>
<evidence type="ECO:0000313" key="1">
    <source>
        <dbReference type="EMBL" id="WZN40777.1"/>
    </source>
</evidence>
<proteinExistence type="predicted"/>
<organism evidence="1 2">
    <name type="scientific">Chitinophaga pollutisoli</name>
    <dbReference type="NCBI Taxonomy" id="3133966"/>
    <lineage>
        <taxon>Bacteria</taxon>
        <taxon>Pseudomonadati</taxon>
        <taxon>Bacteroidota</taxon>
        <taxon>Chitinophagia</taxon>
        <taxon>Chitinophagales</taxon>
        <taxon>Chitinophagaceae</taxon>
        <taxon>Chitinophaga</taxon>
    </lineage>
</organism>
<gene>
    <name evidence="1" type="ORF">WJU16_22710</name>
</gene>
<keyword evidence="2" id="KW-1185">Reference proteome</keyword>
<dbReference type="RefSeq" id="WP_341835642.1">
    <property type="nucleotide sequence ID" value="NZ_CP149822.1"/>
</dbReference>